<feature type="transmembrane region" description="Helical" evidence="1">
    <location>
        <begin position="123"/>
        <end position="145"/>
    </location>
</feature>
<protein>
    <recommendedName>
        <fullName evidence="8">DNA/RNA polymerases superfamily protein</fullName>
    </recommendedName>
</protein>
<dbReference type="PANTHER" id="PTHR24559">
    <property type="entry name" value="TRANSPOSON TY3-I GAG-POL POLYPROTEIN"/>
    <property type="match status" value="1"/>
</dbReference>
<dbReference type="OrthoDB" id="415724at2759"/>
<dbReference type="Gene3D" id="3.30.70.270">
    <property type="match status" value="1"/>
</dbReference>
<dbReference type="EMBL" id="SSTE01008412">
    <property type="protein sequence ID" value="KAA0055648.1"/>
    <property type="molecule type" value="Genomic_DNA"/>
</dbReference>
<organism evidence="4 6">
    <name type="scientific">Cucumis melo var. makuwa</name>
    <name type="common">Oriental melon</name>
    <dbReference type="NCBI Taxonomy" id="1194695"/>
    <lineage>
        <taxon>Eukaryota</taxon>
        <taxon>Viridiplantae</taxon>
        <taxon>Streptophyta</taxon>
        <taxon>Embryophyta</taxon>
        <taxon>Tracheophyta</taxon>
        <taxon>Spermatophyta</taxon>
        <taxon>Magnoliopsida</taxon>
        <taxon>eudicotyledons</taxon>
        <taxon>Gunneridae</taxon>
        <taxon>Pentapetalae</taxon>
        <taxon>rosids</taxon>
        <taxon>fabids</taxon>
        <taxon>Cucurbitales</taxon>
        <taxon>Cucurbitaceae</taxon>
        <taxon>Benincaseae</taxon>
        <taxon>Cucumis</taxon>
    </lineage>
</organism>
<name>A0A5A7UKR0_CUCMM</name>
<evidence type="ECO:0000259" key="2">
    <source>
        <dbReference type="Pfam" id="PF00078"/>
    </source>
</evidence>
<keyword evidence="1" id="KW-1133">Transmembrane helix</keyword>
<evidence type="ECO:0000313" key="5">
    <source>
        <dbReference type="EMBL" id="TYK09902.1"/>
    </source>
</evidence>
<dbReference type="Proteomes" id="UP000321947">
    <property type="component" value="Unassembled WGS sequence"/>
</dbReference>
<feature type="domain" description="Integrase zinc-binding" evidence="3">
    <location>
        <begin position="307"/>
        <end position="340"/>
    </location>
</feature>
<proteinExistence type="predicted"/>
<dbReference type="InterPro" id="IPR041588">
    <property type="entry name" value="Integrase_H2C2"/>
</dbReference>
<dbReference type="PANTHER" id="PTHR24559:SF444">
    <property type="entry name" value="REVERSE TRANSCRIPTASE DOMAIN-CONTAINING PROTEIN"/>
    <property type="match status" value="1"/>
</dbReference>
<dbReference type="Gene3D" id="3.10.10.10">
    <property type="entry name" value="HIV Type 1 Reverse Transcriptase, subunit A, domain 1"/>
    <property type="match status" value="2"/>
</dbReference>
<gene>
    <name evidence="5" type="ORF">E5676_scaffold16G00130</name>
    <name evidence="4" type="ORF">E6C27_scaffold181G00140</name>
</gene>
<evidence type="ECO:0008006" key="8">
    <source>
        <dbReference type="Google" id="ProtNLM"/>
    </source>
</evidence>
<feature type="domain" description="Reverse transcriptase" evidence="2">
    <location>
        <begin position="109"/>
        <end position="192"/>
    </location>
</feature>
<dbReference type="Proteomes" id="UP000321393">
    <property type="component" value="Unassembled WGS sequence"/>
</dbReference>
<evidence type="ECO:0000313" key="7">
    <source>
        <dbReference type="Proteomes" id="UP000321947"/>
    </source>
</evidence>
<dbReference type="InterPro" id="IPR043128">
    <property type="entry name" value="Rev_trsase/Diguanyl_cyclase"/>
</dbReference>
<dbReference type="Pfam" id="PF17921">
    <property type="entry name" value="Integrase_H2C2"/>
    <property type="match status" value="1"/>
</dbReference>
<evidence type="ECO:0000259" key="3">
    <source>
        <dbReference type="Pfam" id="PF17921"/>
    </source>
</evidence>
<dbReference type="EMBL" id="SSTD01011206">
    <property type="protein sequence ID" value="TYK09902.1"/>
    <property type="molecule type" value="Genomic_DNA"/>
</dbReference>
<comment type="caution">
    <text evidence="4">The sequence shown here is derived from an EMBL/GenBank/DDBJ whole genome shotgun (WGS) entry which is preliminary data.</text>
</comment>
<dbReference type="Gene3D" id="1.10.340.70">
    <property type="match status" value="1"/>
</dbReference>
<keyword evidence="1" id="KW-0472">Membrane</keyword>
<dbReference type="CDD" id="cd01647">
    <property type="entry name" value="RT_LTR"/>
    <property type="match status" value="1"/>
</dbReference>
<accession>A0A5A7UKR0</accession>
<dbReference type="Pfam" id="PF00078">
    <property type="entry name" value="RVT_1"/>
    <property type="match status" value="1"/>
</dbReference>
<dbReference type="InterPro" id="IPR000477">
    <property type="entry name" value="RT_dom"/>
</dbReference>
<evidence type="ECO:0000256" key="1">
    <source>
        <dbReference type="SAM" id="Phobius"/>
    </source>
</evidence>
<evidence type="ECO:0000313" key="6">
    <source>
        <dbReference type="Proteomes" id="UP000321393"/>
    </source>
</evidence>
<dbReference type="InterPro" id="IPR043502">
    <property type="entry name" value="DNA/RNA_pol_sf"/>
</dbReference>
<sequence>MKANKLLNQGTWCILVSVVDIREPKVSLSFEPVVRKYSNVFLDELQRLPLHREIDFAIELEPGTVPILRAPYKMVLDELKELKVQLQELLDKGFIRPSYHQLRIIDSDIPKAAFRSRYSHYEFIVMSFGLTNASIVFMDLMNMVFKDFLDTFVIVFINDILVYSKIEAEHKEHLHQILKTLRTNMLYAEFSKYPVKIEVVTSWPRLSIISEGKVVAYAFRQLKSHEQNYHTHNLELAAVKELNMRQKRRLELLKDYDCEILYHLGKANVVANALSRKFNNPYLVEKQCLAEARQADEFSISSDDGLITKMYQDLKRVYWWQNIKREVADFVSRCLVCQQAIIGMAPFEALYGKCYRTPMYWGEAGEQRILGLELVQTTNAAI</sequence>
<reference evidence="6 7" key="1">
    <citation type="submission" date="2019-08" db="EMBL/GenBank/DDBJ databases">
        <title>Draft genome sequences of two oriental melons (Cucumis melo L. var makuwa).</title>
        <authorList>
            <person name="Kwon S.-Y."/>
        </authorList>
    </citation>
    <scope>NUCLEOTIDE SEQUENCE [LARGE SCALE GENOMIC DNA]</scope>
    <source>
        <strain evidence="7">cv. Chang Bougi</strain>
        <strain evidence="6">cv. SW 3</strain>
        <tissue evidence="4">Leaf</tissue>
    </source>
</reference>
<dbReference type="AlphaFoldDB" id="A0A5A7UKR0"/>
<dbReference type="SUPFAM" id="SSF56672">
    <property type="entry name" value="DNA/RNA polymerases"/>
    <property type="match status" value="1"/>
</dbReference>
<evidence type="ECO:0000313" key="4">
    <source>
        <dbReference type="EMBL" id="KAA0055648.1"/>
    </source>
</evidence>
<dbReference type="InterPro" id="IPR053134">
    <property type="entry name" value="RNA-dir_DNA_polymerase"/>
</dbReference>
<keyword evidence="1" id="KW-0812">Transmembrane</keyword>